<evidence type="ECO:0000313" key="1">
    <source>
        <dbReference type="EMBL" id="KAJ7207549.1"/>
    </source>
</evidence>
<accession>A0AAD6VAN0</accession>
<dbReference type="Gene3D" id="3.80.10.10">
    <property type="entry name" value="Ribonuclease Inhibitor"/>
    <property type="match status" value="1"/>
</dbReference>
<gene>
    <name evidence="1" type="ORF">GGX14DRAFT_455696</name>
</gene>
<proteinExistence type="predicted"/>
<name>A0AAD6VAN0_9AGAR</name>
<organism evidence="1 2">
    <name type="scientific">Mycena pura</name>
    <dbReference type="NCBI Taxonomy" id="153505"/>
    <lineage>
        <taxon>Eukaryota</taxon>
        <taxon>Fungi</taxon>
        <taxon>Dikarya</taxon>
        <taxon>Basidiomycota</taxon>
        <taxon>Agaricomycotina</taxon>
        <taxon>Agaricomycetes</taxon>
        <taxon>Agaricomycetidae</taxon>
        <taxon>Agaricales</taxon>
        <taxon>Marasmiineae</taxon>
        <taxon>Mycenaceae</taxon>
        <taxon>Mycena</taxon>
    </lineage>
</organism>
<comment type="caution">
    <text evidence="1">The sequence shown here is derived from an EMBL/GenBank/DDBJ whole genome shotgun (WGS) entry which is preliminary data.</text>
</comment>
<dbReference type="AlphaFoldDB" id="A0AAD6VAN0"/>
<dbReference type="SUPFAM" id="SSF52047">
    <property type="entry name" value="RNI-like"/>
    <property type="match status" value="1"/>
</dbReference>
<evidence type="ECO:0000313" key="2">
    <source>
        <dbReference type="Proteomes" id="UP001219525"/>
    </source>
</evidence>
<reference evidence="1" key="1">
    <citation type="submission" date="2023-03" db="EMBL/GenBank/DDBJ databases">
        <title>Massive genome expansion in bonnet fungi (Mycena s.s.) driven by repeated elements and novel gene families across ecological guilds.</title>
        <authorList>
            <consortium name="Lawrence Berkeley National Laboratory"/>
            <person name="Harder C.B."/>
            <person name="Miyauchi S."/>
            <person name="Viragh M."/>
            <person name="Kuo A."/>
            <person name="Thoen E."/>
            <person name="Andreopoulos B."/>
            <person name="Lu D."/>
            <person name="Skrede I."/>
            <person name="Drula E."/>
            <person name="Henrissat B."/>
            <person name="Morin E."/>
            <person name="Kohler A."/>
            <person name="Barry K."/>
            <person name="LaButti K."/>
            <person name="Morin E."/>
            <person name="Salamov A."/>
            <person name="Lipzen A."/>
            <person name="Mereny Z."/>
            <person name="Hegedus B."/>
            <person name="Baldrian P."/>
            <person name="Stursova M."/>
            <person name="Weitz H."/>
            <person name="Taylor A."/>
            <person name="Grigoriev I.V."/>
            <person name="Nagy L.G."/>
            <person name="Martin F."/>
            <person name="Kauserud H."/>
        </authorList>
    </citation>
    <scope>NUCLEOTIDE SEQUENCE</scope>
    <source>
        <strain evidence="1">9144</strain>
    </source>
</reference>
<dbReference type="Proteomes" id="UP001219525">
    <property type="component" value="Unassembled WGS sequence"/>
</dbReference>
<dbReference type="InterPro" id="IPR032675">
    <property type="entry name" value="LRR_dom_sf"/>
</dbReference>
<keyword evidence="2" id="KW-1185">Reference proteome</keyword>
<sequence length="599" mass="67523">MHDILKYSPNVSDLYLSLDIFSSDNTDGLCKGLHLINPTRLILQCEKTVSNKMFAKLQNALAEAIRNWSHLSIFHCPLYPAYVGDTIVRSLVQARRLHIIVVESILRAHRVYNMFKELPLQAIHIKNPVSQYDLDYFASAHPTLKGFLRYKMTVGASEATVQEFSAVELSHIAPSLNPFFVPMSAASKETQDVIWSRVLYFAMSVGAEDPTRKNVPRRFPLLLVSKTFHSLGLLYYYAHVVFKSSRDTSKLASVLAHQPSVGANIRTICVRAARDPYAFDSDDDTTASDDSDSADDSMPLVDAMLLVFSKTSGLIRLMRPENEFPYYFSFSWDVFVAIAKSSGSSLRECYARIGLSPTPSLAQAPDIFSHLVELRKLDWSCETKFLCNSTDASVPVNSLANLEELRIQSSDESFLTVLSLMKLTSLQHVALFCDVKADKFLQVHGRCLRELEMLSSSVNNLSVSILDICPNLSSIALSCDPYCTSWGLMSKEVIPDQNTFLSRKPAASLVEIKLLRQEIRKKDSLANWEQFLMTFSHASIPNLREIQVTCFEWPTSEREIFKSCWVRAAERLAERNIALADKTGKRWRPRLKVRGGRSS</sequence>
<protein>
    <submittedName>
        <fullName evidence="1">Uncharacterized protein</fullName>
    </submittedName>
</protein>
<dbReference type="EMBL" id="JARJCW010000036">
    <property type="protein sequence ID" value="KAJ7207549.1"/>
    <property type="molecule type" value="Genomic_DNA"/>
</dbReference>